<dbReference type="Pfam" id="PF13604">
    <property type="entry name" value="AAA_30"/>
    <property type="match status" value="1"/>
</dbReference>
<protein>
    <recommendedName>
        <fullName evidence="8">AAA family ATPase</fullName>
    </recommendedName>
</protein>
<dbReference type="GO" id="GO:0005524">
    <property type="term" value="F:ATP binding"/>
    <property type="evidence" value="ECO:0007669"/>
    <property type="project" value="UniProtKB-KW"/>
</dbReference>
<evidence type="ECO:0000313" key="7">
    <source>
        <dbReference type="Proteomes" id="UP000256514"/>
    </source>
</evidence>
<feature type="domain" description="ATP-dependent RecD2 DNA helicase SH3" evidence="5">
    <location>
        <begin position="611"/>
        <end position="686"/>
    </location>
</feature>
<accession>A0A3D8IMK6</accession>
<dbReference type="Pfam" id="PF14490">
    <property type="entry name" value="HHH_RecD2"/>
    <property type="match status" value="1"/>
</dbReference>
<dbReference type="CDD" id="cd18809">
    <property type="entry name" value="SF1_C_RecD"/>
    <property type="match status" value="1"/>
</dbReference>
<evidence type="ECO:0000313" key="6">
    <source>
        <dbReference type="EMBL" id="RDU66479.1"/>
    </source>
</evidence>
<keyword evidence="7" id="KW-1185">Reference proteome</keyword>
<dbReference type="GO" id="GO:0003678">
    <property type="term" value="F:DNA helicase activity"/>
    <property type="evidence" value="ECO:0007669"/>
    <property type="project" value="UniProtKB-ARBA"/>
</dbReference>
<dbReference type="Gene3D" id="2.30.30.940">
    <property type="match status" value="1"/>
</dbReference>
<dbReference type="Pfam" id="PF13538">
    <property type="entry name" value="UvrD_C_2"/>
    <property type="match status" value="1"/>
</dbReference>
<dbReference type="Proteomes" id="UP000256514">
    <property type="component" value="Unassembled WGS sequence"/>
</dbReference>
<dbReference type="Gene3D" id="1.10.10.2220">
    <property type="match status" value="1"/>
</dbReference>
<dbReference type="PANTHER" id="PTHR43788:SF6">
    <property type="entry name" value="DNA HELICASE B"/>
    <property type="match status" value="1"/>
</dbReference>
<comment type="caution">
    <text evidence="6">The sequence shown here is derived from an EMBL/GenBank/DDBJ whole genome shotgun (WGS) entry which is preliminary data.</text>
</comment>
<dbReference type="SUPFAM" id="SSF47781">
    <property type="entry name" value="RuvA domain 2-like"/>
    <property type="match status" value="1"/>
</dbReference>
<evidence type="ECO:0000259" key="5">
    <source>
        <dbReference type="Pfam" id="PF18335"/>
    </source>
</evidence>
<dbReference type="OrthoDB" id="9763659at2"/>
<name>A0A3D8IMK6_9HELI</name>
<dbReference type="CDD" id="cd17933">
    <property type="entry name" value="DEXSc_RecD-like"/>
    <property type="match status" value="1"/>
</dbReference>
<dbReference type="InterPro" id="IPR050534">
    <property type="entry name" value="Coronavir_polyprotein_1ab"/>
</dbReference>
<dbReference type="SUPFAM" id="SSF52540">
    <property type="entry name" value="P-loop containing nucleoside triphosphate hydrolases"/>
    <property type="match status" value="2"/>
</dbReference>
<dbReference type="Pfam" id="PF18335">
    <property type="entry name" value="SH3_13"/>
    <property type="match status" value="1"/>
</dbReference>
<dbReference type="Gene3D" id="3.40.50.300">
    <property type="entry name" value="P-loop containing nucleotide triphosphate hydrolases"/>
    <property type="match status" value="2"/>
</dbReference>
<organism evidence="6 7">
    <name type="scientific">Helicobacter equorum</name>
    <dbReference type="NCBI Taxonomy" id="361872"/>
    <lineage>
        <taxon>Bacteria</taxon>
        <taxon>Pseudomonadati</taxon>
        <taxon>Campylobacterota</taxon>
        <taxon>Epsilonproteobacteria</taxon>
        <taxon>Campylobacterales</taxon>
        <taxon>Helicobacteraceae</taxon>
        <taxon>Helicobacter</taxon>
    </lineage>
</organism>
<dbReference type="InterPro" id="IPR027417">
    <property type="entry name" value="P-loop_NTPase"/>
</dbReference>
<evidence type="ECO:0000256" key="2">
    <source>
        <dbReference type="ARBA" id="ARBA00022840"/>
    </source>
</evidence>
<dbReference type="AlphaFoldDB" id="A0A3D8IMK6"/>
<feature type="domain" description="UvrD-like helicase C-terminal" evidence="3">
    <location>
        <begin position="707"/>
        <end position="755"/>
    </location>
</feature>
<dbReference type="EMBL" id="NXLT01000006">
    <property type="protein sequence ID" value="RDU66479.1"/>
    <property type="molecule type" value="Genomic_DNA"/>
</dbReference>
<evidence type="ECO:0000259" key="4">
    <source>
        <dbReference type="Pfam" id="PF14490"/>
    </source>
</evidence>
<sequence>MSRIQLKAKPTHIRYYSSENGFLVMSAIDIDTKKYIKLTGMVSNKTETEIHREFVNETYEFFGDFQENDYGLQFKFNAYLPLTKSKTEEIYFFLSRFVPGISEKNAKDLINYFGESLEEIIVSNPQKMEEVKGIKSKKIKSIIKAWQEKRFLMSLTSFLGPFEISNNTITHIFQTFGQNAQNLIEENPYVLTKVKGLGFKKADEIARKLGVSPYASSRIKACILYIFKNKIQIEGHCFLDRESVKHIIIQELATPDLDKEKLLVQDAIQELVEDNTLIAYVYDDIQYIFLRETYIKEAFLYEKIISLQKQYTPLCEEHEALEYIKEFEKNNNMKLSDEQNKAVLLGSRGAKCFAIAGSAGTGKTSVSKCLLGLFEKKYGRENIICCALSGVATARIRKQSGYSASTIHSLLAYDIIKKGFTKDEDDPLDYAVILLDEASMVDNTMFYALMKAIDFSKTHLILLGDNAQLPPIGHGDFFNDVISYHIAESVKLSKVFRQDNAKGIAIQAGFMREGKVPTFYKNKIFDDFFFIPYEIPNYWAIRKTADKKELERFRSSVHTHILEYIKKAAHRAKEVFGLSDQTTNNQEIWGKLASFQIIAPQKEGPLGVKNLNLIVQKIYNPPMQGKESIDGKDGISFRQCDKVIHLQNKNMDIICDGITTTTRVFNGQIGIIKEIDTEKDEILVYYPNENYIAIYESKDFRSGIITLAYAISIHKSQGSEFDNVIIPITMSNANMLNTKLLYTALTRAKHRAIFVGESYAFEFGCKKKDGLARKTLAKIKVLEYSEHKDN</sequence>
<reference evidence="6 7" key="1">
    <citation type="submission" date="2018-04" db="EMBL/GenBank/DDBJ databases">
        <title>Novel Campyloabacter and Helicobacter Species and Strains.</title>
        <authorList>
            <person name="Mannion A.J."/>
            <person name="Shen Z."/>
            <person name="Fox J.G."/>
        </authorList>
    </citation>
    <scope>NUCLEOTIDE SEQUENCE [LARGE SCALE GENOMIC DNA]</scope>
    <source>
        <strain evidence="6 7">MIT 12-6600</strain>
    </source>
</reference>
<evidence type="ECO:0008006" key="8">
    <source>
        <dbReference type="Google" id="ProtNLM"/>
    </source>
</evidence>
<dbReference type="RefSeq" id="WP_115571433.1">
    <property type="nucleotide sequence ID" value="NZ_NXLT01000006.1"/>
</dbReference>
<evidence type="ECO:0000256" key="1">
    <source>
        <dbReference type="ARBA" id="ARBA00022741"/>
    </source>
</evidence>
<keyword evidence="1" id="KW-0547">Nucleotide-binding</keyword>
<dbReference type="InterPro" id="IPR010994">
    <property type="entry name" value="RuvA_2-like"/>
</dbReference>
<gene>
    <name evidence="6" type="ORF">CQA54_07200</name>
</gene>
<dbReference type="PANTHER" id="PTHR43788">
    <property type="entry name" value="DNA2/NAM7 HELICASE FAMILY MEMBER"/>
    <property type="match status" value="1"/>
</dbReference>
<dbReference type="Pfam" id="PF14520">
    <property type="entry name" value="HHH_5"/>
    <property type="match status" value="1"/>
</dbReference>
<evidence type="ECO:0000259" key="3">
    <source>
        <dbReference type="Pfam" id="PF13538"/>
    </source>
</evidence>
<dbReference type="Gene3D" id="1.10.150.20">
    <property type="entry name" value="5' to 3' exonuclease, C-terminal subdomain"/>
    <property type="match status" value="1"/>
</dbReference>
<dbReference type="InterPro" id="IPR027785">
    <property type="entry name" value="UvrD-like_helicase_C"/>
</dbReference>
<dbReference type="InterPro" id="IPR041451">
    <property type="entry name" value="RecD2_SH13"/>
</dbReference>
<feature type="domain" description="ATP-dependent RecD2 DNA helicase-like helix-hairpin-helix" evidence="4">
    <location>
        <begin position="150"/>
        <end position="238"/>
    </location>
</feature>
<dbReference type="InterPro" id="IPR029493">
    <property type="entry name" value="RecD2-like_HHH"/>
</dbReference>
<proteinExistence type="predicted"/>
<keyword evidence="2" id="KW-0067">ATP-binding</keyword>